<dbReference type="NCBIfam" id="TIGR02890">
    <property type="entry name" value="bacill_yteA"/>
    <property type="match status" value="1"/>
</dbReference>
<dbReference type="Gene3D" id="1.20.120.910">
    <property type="entry name" value="DksA, coiled-coil domain"/>
    <property type="match status" value="1"/>
</dbReference>
<dbReference type="GO" id="GO:0008270">
    <property type="term" value="F:zinc ion binding"/>
    <property type="evidence" value="ECO:0007669"/>
    <property type="project" value="UniProtKB-KW"/>
</dbReference>
<evidence type="ECO:0000256" key="3">
    <source>
        <dbReference type="ARBA" id="ARBA00022833"/>
    </source>
</evidence>
<dbReference type="InterPro" id="IPR000962">
    <property type="entry name" value="Znf_DskA_TraR"/>
</dbReference>
<name>A0A0C2SB08_9BACL</name>
<evidence type="ECO:0000256" key="4">
    <source>
        <dbReference type="PROSITE-ProRule" id="PRU00510"/>
    </source>
</evidence>
<sequence length="246" mass="28584">MLTVQQLQSLRSELLARKKALETHFNHSDQFDLQRNQKDAVGELSSYDNHPGDLATELYEREKDLALNEHERMELEGVQAALQAMEFGMYGRCMSCTEEIPYERLEALPATRYCLAHTPDRHRSDDRPIEEQILTADFRKTERNKKRESAVYDSEDSWQDVARFGSSDSPSDLETPPSEYENTYADWEENHGYTEEYENFVGVDLEGNVTIYPNKQHERYEDILDEENIMSLLGDLPAAEKEPYTD</sequence>
<gene>
    <name evidence="7" type="ORF">KR50_10100</name>
</gene>
<keyword evidence="8" id="KW-1185">Reference proteome</keyword>
<dbReference type="SUPFAM" id="SSF109635">
    <property type="entry name" value="DnaK suppressor protein DksA, alpha-hairpin domain"/>
    <property type="match status" value="1"/>
</dbReference>
<dbReference type="PANTHER" id="PTHR33823:SF4">
    <property type="entry name" value="GENERAL STRESS PROTEIN 16O"/>
    <property type="match status" value="1"/>
</dbReference>
<proteinExistence type="predicted"/>
<evidence type="ECO:0000313" key="7">
    <source>
        <dbReference type="EMBL" id="KIL51129.1"/>
    </source>
</evidence>
<dbReference type="InterPro" id="IPR014240">
    <property type="entry name" value="YteA"/>
</dbReference>
<evidence type="ECO:0000256" key="2">
    <source>
        <dbReference type="ARBA" id="ARBA00022771"/>
    </source>
</evidence>
<accession>A0A0C2SB08</accession>
<keyword evidence="1" id="KW-0479">Metal-binding</keyword>
<dbReference type="RefSeq" id="WP_041055527.1">
    <property type="nucleotide sequence ID" value="NZ_JXRR01000008.1"/>
</dbReference>
<keyword evidence="3" id="KW-0862">Zinc</keyword>
<dbReference type="Proteomes" id="UP000031972">
    <property type="component" value="Unassembled WGS sequence"/>
</dbReference>
<feature type="region of interest" description="Disordered" evidence="5">
    <location>
        <begin position="161"/>
        <end position="180"/>
    </location>
</feature>
<feature type="zinc finger region" description="dksA C4-type" evidence="4">
    <location>
        <begin position="93"/>
        <end position="117"/>
    </location>
</feature>
<evidence type="ECO:0000259" key="6">
    <source>
        <dbReference type="Pfam" id="PF01258"/>
    </source>
</evidence>
<protein>
    <recommendedName>
        <fullName evidence="6">Zinc finger DksA/TraR C4-type domain-containing protein</fullName>
    </recommendedName>
</protein>
<comment type="caution">
    <text evidence="7">The sequence shown here is derived from an EMBL/GenBank/DDBJ whole genome shotgun (WGS) entry which is preliminary data.</text>
</comment>
<dbReference type="InterPro" id="IPR037187">
    <property type="entry name" value="DnaK_N"/>
</dbReference>
<evidence type="ECO:0000256" key="1">
    <source>
        <dbReference type="ARBA" id="ARBA00022723"/>
    </source>
</evidence>
<evidence type="ECO:0000313" key="8">
    <source>
        <dbReference type="Proteomes" id="UP000031972"/>
    </source>
</evidence>
<dbReference type="PROSITE" id="PS51128">
    <property type="entry name" value="ZF_DKSA_2"/>
    <property type="match status" value="1"/>
</dbReference>
<keyword evidence="2" id="KW-0863">Zinc-finger</keyword>
<dbReference type="PATRIC" id="fig|220754.4.peg.1029"/>
<dbReference type="Pfam" id="PF01258">
    <property type="entry name" value="zf-dskA_traR"/>
    <property type="match status" value="1"/>
</dbReference>
<reference evidence="7 8" key="1">
    <citation type="submission" date="2015-01" db="EMBL/GenBank/DDBJ databases">
        <title>Jeotgalibacillus campisalis genome sequencing.</title>
        <authorList>
            <person name="Goh K.M."/>
            <person name="Chan K.-G."/>
            <person name="Yaakop A.S."/>
            <person name="Ee R."/>
            <person name="Gan H.M."/>
            <person name="Chan C.S."/>
        </authorList>
    </citation>
    <scope>NUCLEOTIDE SEQUENCE [LARGE SCALE GENOMIC DNA]</scope>
    <source>
        <strain evidence="7 8">SF-57</strain>
    </source>
</reference>
<dbReference type="EMBL" id="JXRR01000008">
    <property type="protein sequence ID" value="KIL51129.1"/>
    <property type="molecule type" value="Genomic_DNA"/>
</dbReference>
<dbReference type="PANTHER" id="PTHR33823">
    <property type="entry name" value="RNA POLYMERASE-BINDING TRANSCRIPTION FACTOR DKSA-RELATED"/>
    <property type="match status" value="1"/>
</dbReference>
<dbReference type="SUPFAM" id="SSF57716">
    <property type="entry name" value="Glucocorticoid receptor-like (DNA-binding domain)"/>
    <property type="match status" value="1"/>
</dbReference>
<organism evidence="7 8">
    <name type="scientific">Jeotgalibacillus campisalis</name>
    <dbReference type="NCBI Taxonomy" id="220754"/>
    <lineage>
        <taxon>Bacteria</taxon>
        <taxon>Bacillati</taxon>
        <taxon>Bacillota</taxon>
        <taxon>Bacilli</taxon>
        <taxon>Bacillales</taxon>
        <taxon>Caryophanaceae</taxon>
        <taxon>Jeotgalibacillus</taxon>
    </lineage>
</organism>
<feature type="domain" description="Zinc finger DksA/TraR C4-type" evidence="6">
    <location>
        <begin position="88"/>
        <end position="115"/>
    </location>
</feature>
<evidence type="ECO:0000256" key="5">
    <source>
        <dbReference type="SAM" id="MobiDB-lite"/>
    </source>
</evidence>
<dbReference type="AlphaFoldDB" id="A0A0C2SB08"/>
<dbReference type="OrthoDB" id="9811543at2"/>